<feature type="region of interest" description="Disordered" evidence="1">
    <location>
        <begin position="132"/>
        <end position="167"/>
    </location>
</feature>
<dbReference type="EMBL" id="BMTP01000011">
    <property type="protein sequence ID" value="GGU50408.1"/>
    <property type="molecule type" value="Genomic_DNA"/>
</dbReference>
<evidence type="ECO:0000313" key="3">
    <source>
        <dbReference type="Proteomes" id="UP000636661"/>
    </source>
</evidence>
<sequence>MTAAQPWEPQPDESAPAFEAFTIYRDLGPLRSATKTARQLGKSPSLMQRWAIRHTWSTRARAWDTEQDRLWRQQQNTTRRDMARRHARIAVAVQAKVVARLQALDPQELSPHELMRWLNTAVSIERHAYAIGGPQARDSGPIDTHGRDLNQAIRGELTTSNDRDDGL</sequence>
<proteinExistence type="predicted"/>
<evidence type="ECO:0000256" key="1">
    <source>
        <dbReference type="SAM" id="MobiDB-lite"/>
    </source>
</evidence>
<keyword evidence="3" id="KW-1185">Reference proteome</keyword>
<gene>
    <name evidence="2" type="ORF">GCM10010274_43910</name>
</gene>
<dbReference type="AlphaFoldDB" id="A0A918I0H7"/>
<name>A0A918I0H7_9ACTN</name>
<dbReference type="Proteomes" id="UP000636661">
    <property type="component" value="Unassembled WGS sequence"/>
</dbReference>
<accession>A0A918I0H7</accession>
<dbReference type="RefSeq" id="WP_189552648.1">
    <property type="nucleotide sequence ID" value="NZ_BMTP01000011.1"/>
</dbReference>
<reference evidence="2" key="1">
    <citation type="journal article" date="2014" name="Int. J. Syst. Evol. Microbiol.">
        <title>Complete genome sequence of Corynebacterium casei LMG S-19264T (=DSM 44701T), isolated from a smear-ripened cheese.</title>
        <authorList>
            <consortium name="US DOE Joint Genome Institute (JGI-PGF)"/>
            <person name="Walter F."/>
            <person name="Albersmeier A."/>
            <person name="Kalinowski J."/>
            <person name="Ruckert C."/>
        </authorList>
    </citation>
    <scope>NUCLEOTIDE SEQUENCE</scope>
    <source>
        <strain evidence="2">JCM 4391</strain>
    </source>
</reference>
<evidence type="ECO:0008006" key="4">
    <source>
        <dbReference type="Google" id="ProtNLM"/>
    </source>
</evidence>
<organism evidence="2 3">
    <name type="scientific">Streptomyces lavendofoliae</name>
    <dbReference type="NCBI Taxonomy" id="67314"/>
    <lineage>
        <taxon>Bacteria</taxon>
        <taxon>Bacillati</taxon>
        <taxon>Actinomycetota</taxon>
        <taxon>Actinomycetes</taxon>
        <taxon>Kitasatosporales</taxon>
        <taxon>Streptomycetaceae</taxon>
        <taxon>Streptomyces</taxon>
    </lineage>
</organism>
<reference evidence="2" key="2">
    <citation type="submission" date="2020-09" db="EMBL/GenBank/DDBJ databases">
        <authorList>
            <person name="Sun Q."/>
            <person name="Ohkuma M."/>
        </authorList>
    </citation>
    <scope>NUCLEOTIDE SEQUENCE</scope>
    <source>
        <strain evidence="2">JCM 4391</strain>
    </source>
</reference>
<comment type="caution">
    <text evidence="2">The sequence shown here is derived from an EMBL/GenBank/DDBJ whole genome shotgun (WGS) entry which is preliminary data.</text>
</comment>
<protein>
    <recommendedName>
        <fullName evidence="4">Terminase small subunit</fullName>
    </recommendedName>
</protein>
<evidence type="ECO:0000313" key="2">
    <source>
        <dbReference type="EMBL" id="GGU50408.1"/>
    </source>
</evidence>